<evidence type="ECO:0000313" key="2">
    <source>
        <dbReference type="Proteomes" id="UP001177003"/>
    </source>
</evidence>
<keyword evidence="2" id="KW-1185">Reference proteome</keyword>
<proteinExistence type="predicted"/>
<name>A0AA35ZFQ7_LACSI</name>
<organism evidence="1 2">
    <name type="scientific">Lactuca saligna</name>
    <name type="common">Willowleaf lettuce</name>
    <dbReference type="NCBI Taxonomy" id="75948"/>
    <lineage>
        <taxon>Eukaryota</taxon>
        <taxon>Viridiplantae</taxon>
        <taxon>Streptophyta</taxon>
        <taxon>Embryophyta</taxon>
        <taxon>Tracheophyta</taxon>
        <taxon>Spermatophyta</taxon>
        <taxon>Magnoliopsida</taxon>
        <taxon>eudicotyledons</taxon>
        <taxon>Gunneridae</taxon>
        <taxon>Pentapetalae</taxon>
        <taxon>asterids</taxon>
        <taxon>campanulids</taxon>
        <taxon>Asterales</taxon>
        <taxon>Asteraceae</taxon>
        <taxon>Cichorioideae</taxon>
        <taxon>Cichorieae</taxon>
        <taxon>Lactucinae</taxon>
        <taxon>Lactuca</taxon>
    </lineage>
</organism>
<protein>
    <submittedName>
        <fullName evidence="1">Uncharacterized protein</fullName>
    </submittedName>
</protein>
<dbReference type="AlphaFoldDB" id="A0AA35ZFQ7"/>
<gene>
    <name evidence="1" type="ORF">LSALG_LOCUS30495</name>
</gene>
<dbReference type="EMBL" id="OX465082">
    <property type="protein sequence ID" value="CAI9291348.1"/>
    <property type="molecule type" value="Genomic_DNA"/>
</dbReference>
<dbReference type="Proteomes" id="UP001177003">
    <property type="component" value="Chromosome 6"/>
</dbReference>
<evidence type="ECO:0000313" key="1">
    <source>
        <dbReference type="EMBL" id="CAI9291348.1"/>
    </source>
</evidence>
<accession>A0AA35ZFQ7</accession>
<reference evidence="1" key="1">
    <citation type="submission" date="2023-04" db="EMBL/GenBank/DDBJ databases">
        <authorList>
            <person name="Vijverberg K."/>
            <person name="Xiong W."/>
            <person name="Schranz E."/>
        </authorList>
    </citation>
    <scope>NUCLEOTIDE SEQUENCE</scope>
</reference>
<sequence>MPSTMDNPVDEEAMGLHVEANNITFKFVIVFLFKCIAHIVTHLKPPARVWINYYWGTLGEEALIMPPSPFSFIITSLCVFAEIKSQGSPFPFQTHPHSMNVVITTLLFYGLAYAAEHFMSATCVGPTSVYTIIARSKALGSRNLEIDISMTCIHFSIDCLGGHLERKIGFLSIKSVQQSDLYSKHNAMYLTIAIIIELL</sequence>